<dbReference type="OrthoDB" id="978445at2"/>
<dbReference type="Proteomes" id="UP000266183">
    <property type="component" value="Chromosome"/>
</dbReference>
<dbReference type="EMBL" id="CP032382">
    <property type="protein sequence ID" value="AYB29876.1"/>
    <property type="molecule type" value="Genomic_DNA"/>
</dbReference>
<protein>
    <submittedName>
        <fullName evidence="3">Uncharacterized protein</fullName>
    </submittedName>
</protein>
<evidence type="ECO:0000313" key="4">
    <source>
        <dbReference type="Proteomes" id="UP000266183"/>
    </source>
</evidence>
<keyword evidence="1" id="KW-1133">Transmembrane helix</keyword>
<evidence type="ECO:0000256" key="1">
    <source>
        <dbReference type="SAM" id="Phobius"/>
    </source>
</evidence>
<proteinExistence type="predicted"/>
<evidence type="ECO:0000313" key="3">
    <source>
        <dbReference type="EMBL" id="AYB29876.1"/>
    </source>
</evidence>
<feature type="signal peptide" evidence="2">
    <location>
        <begin position="1"/>
        <end position="24"/>
    </location>
</feature>
<sequence>MKKTKVLWCLTVLMALATAGYAQKQLVLLKGEKVLLRLGFGDEITFRVKGSKTVRVSYVNNLFDTAVMAHKDIIPFHKIDRIYFKHSSFANRVGGFLVIGGAGYFLIDQFNTVVVQGHSASLDQSVNRVSIAMVAVGLPMMLIRKKSQRIGGRYRLFTADYDSPFYQHDLDRF</sequence>
<reference evidence="4" key="1">
    <citation type="submission" date="2018-09" db="EMBL/GenBank/DDBJ databases">
        <title>Chryseolinea sp. KIS68-18 isolated from soil.</title>
        <authorList>
            <person name="Weon H.-Y."/>
            <person name="Kwon S.-W."/>
            <person name="Lee S.A."/>
        </authorList>
    </citation>
    <scope>NUCLEOTIDE SEQUENCE [LARGE SCALE GENOMIC DNA]</scope>
    <source>
        <strain evidence="4">KIS68-18</strain>
    </source>
</reference>
<keyword evidence="2" id="KW-0732">Signal</keyword>
<name>A0A385SHF5_9BACT</name>
<keyword evidence="1" id="KW-0812">Transmembrane</keyword>
<keyword evidence="4" id="KW-1185">Reference proteome</keyword>
<accession>A0A385SHF5</accession>
<feature type="transmembrane region" description="Helical" evidence="1">
    <location>
        <begin position="125"/>
        <end position="143"/>
    </location>
</feature>
<organism evidence="3 4">
    <name type="scientific">Chryseolinea soli</name>
    <dbReference type="NCBI Taxonomy" id="2321403"/>
    <lineage>
        <taxon>Bacteria</taxon>
        <taxon>Pseudomonadati</taxon>
        <taxon>Bacteroidota</taxon>
        <taxon>Cytophagia</taxon>
        <taxon>Cytophagales</taxon>
        <taxon>Fulvivirgaceae</taxon>
        <taxon>Chryseolinea</taxon>
    </lineage>
</organism>
<evidence type="ECO:0000256" key="2">
    <source>
        <dbReference type="SAM" id="SignalP"/>
    </source>
</evidence>
<dbReference type="AlphaFoldDB" id="A0A385SHF5"/>
<feature type="chain" id="PRO_5017378893" evidence="2">
    <location>
        <begin position="25"/>
        <end position="173"/>
    </location>
</feature>
<dbReference type="KEGG" id="chk:D4L85_04465"/>
<gene>
    <name evidence="3" type="ORF">D4L85_04465</name>
</gene>
<keyword evidence="1" id="KW-0472">Membrane</keyword>
<dbReference type="RefSeq" id="WP_119753185.1">
    <property type="nucleotide sequence ID" value="NZ_CP032382.1"/>
</dbReference>